<comment type="caution">
    <text evidence="3">The sequence shown here is derived from an EMBL/GenBank/DDBJ whole genome shotgun (WGS) entry which is preliminary data.</text>
</comment>
<dbReference type="RefSeq" id="WP_008441337.1">
    <property type="nucleotide sequence ID" value="NZ_AOJK01000021.1"/>
</dbReference>
<organism evidence="3 4">
    <name type="scientific">Halorubrum californiense DSM 19288</name>
    <dbReference type="NCBI Taxonomy" id="1227465"/>
    <lineage>
        <taxon>Archaea</taxon>
        <taxon>Methanobacteriati</taxon>
        <taxon>Methanobacteriota</taxon>
        <taxon>Stenosarchaea group</taxon>
        <taxon>Halobacteria</taxon>
        <taxon>Halobacteriales</taxon>
        <taxon>Haloferacaceae</taxon>
        <taxon>Halorubrum</taxon>
    </lineage>
</organism>
<feature type="transmembrane region" description="Helical" evidence="2">
    <location>
        <begin position="145"/>
        <end position="164"/>
    </location>
</feature>
<protein>
    <submittedName>
        <fullName evidence="3">Uncharacterized protein</fullName>
    </submittedName>
</protein>
<dbReference type="AlphaFoldDB" id="M0EF65"/>
<keyword evidence="2" id="KW-0812">Transmembrane</keyword>
<name>M0EF65_9EURY</name>
<evidence type="ECO:0000256" key="2">
    <source>
        <dbReference type="SAM" id="Phobius"/>
    </source>
</evidence>
<dbReference type="PATRIC" id="fig|1227465.4.peg.844"/>
<feature type="transmembrane region" description="Helical" evidence="2">
    <location>
        <begin position="85"/>
        <end position="104"/>
    </location>
</feature>
<keyword evidence="2" id="KW-0472">Membrane</keyword>
<feature type="transmembrane region" description="Helical" evidence="2">
    <location>
        <begin position="116"/>
        <end position="133"/>
    </location>
</feature>
<accession>M0EF65</accession>
<feature type="region of interest" description="Disordered" evidence="1">
    <location>
        <begin position="1"/>
        <end position="22"/>
    </location>
</feature>
<proteinExistence type="predicted"/>
<keyword evidence="4" id="KW-1185">Reference proteome</keyword>
<dbReference type="Proteomes" id="UP000011586">
    <property type="component" value="Unassembled WGS sequence"/>
</dbReference>
<evidence type="ECO:0000313" key="4">
    <source>
        <dbReference type="Proteomes" id="UP000011586"/>
    </source>
</evidence>
<keyword evidence="2" id="KW-1133">Transmembrane helix</keyword>
<gene>
    <name evidence="3" type="ORF">C463_04314</name>
</gene>
<evidence type="ECO:0000313" key="3">
    <source>
        <dbReference type="EMBL" id="ELZ46405.1"/>
    </source>
</evidence>
<feature type="compositionally biased region" description="Low complexity" evidence="1">
    <location>
        <begin position="1"/>
        <end position="18"/>
    </location>
</feature>
<evidence type="ECO:0000256" key="1">
    <source>
        <dbReference type="SAM" id="MobiDB-lite"/>
    </source>
</evidence>
<reference evidence="3 4" key="1">
    <citation type="journal article" date="2014" name="PLoS Genet.">
        <title>Phylogenetically driven sequencing of extremely halophilic archaea reveals strategies for static and dynamic osmo-response.</title>
        <authorList>
            <person name="Becker E.A."/>
            <person name="Seitzer P.M."/>
            <person name="Tritt A."/>
            <person name="Larsen D."/>
            <person name="Krusor M."/>
            <person name="Yao A.I."/>
            <person name="Wu D."/>
            <person name="Madern D."/>
            <person name="Eisen J.A."/>
            <person name="Darling A.E."/>
            <person name="Facciotti M.T."/>
        </authorList>
    </citation>
    <scope>NUCLEOTIDE SEQUENCE [LARGE SCALE GENOMIC DNA]</scope>
    <source>
        <strain evidence="3 4">DSM 19288</strain>
    </source>
</reference>
<sequence length="190" mass="19541">MTTPSSSERTRTETAASADRPFDADVAAPESRSWLARPWFRSRFGVGIVAVDVLLTVALAVAASVAVDAPFAGVDGLGPGLVPPFVPLFSLLGALGFVFTALTDRFDAAVGTLVRYNLRLPAALPLGVGIYLLSDVVLDQGVADVPLVAGAVFLSGLYVNLACVRLGALARRLLPTSDGRGESGSGGDEG</sequence>
<dbReference type="EMBL" id="AOJK01000021">
    <property type="protein sequence ID" value="ELZ46405.1"/>
    <property type="molecule type" value="Genomic_DNA"/>
</dbReference>
<feature type="transmembrane region" description="Helical" evidence="2">
    <location>
        <begin position="44"/>
        <end position="65"/>
    </location>
</feature>